<accession>A0A9W6PPB9</accession>
<gene>
    <name evidence="1" type="ORF">Kpho01_64690</name>
</gene>
<comment type="caution">
    <text evidence="1">The sequence shown here is derived from an EMBL/GenBank/DDBJ whole genome shotgun (WGS) entry which is preliminary data.</text>
</comment>
<name>A0A9W6PPB9_9ACTN</name>
<dbReference type="Proteomes" id="UP001165143">
    <property type="component" value="Unassembled WGS sequence"/>
</dbReference>
<dbReference type="EMBL" id="BSRX01000053">
    <property type="protein sequence ID" value="GLW58458.1"/>
    <property type="molecule type" value="Genomic_DNA"/>
</dbReference>
<dbReference type="OrthoDB" id="4309685at2"/>
<evidence type="ECO:0000313" key="1">
    <source>
        <dbReference type="EMBL" id="GLW58458.1"/>
    </source>
</evidence>
<dbReference type="RefSeq" id="WP_033255193.1">
    <property type="nucleotide sequence ID" value="NZ_BSRX01000053.1"/>
</dbReference>
<organism evidence="1 2">
    <name type="scientific">Kitasatospora phosalacinea</name>
    <dbReference type="NCBI Taxonomy" id="2065"/>
    <lineage>
        <taxon>Bacteria</taxon>
        <taxon>Bacillati</taxon>
        <taxon>Actinomycetota</taxon>
        <taxon>Actinomycetes</taxon>
        <taxon>Kitasatosporales</taxon>
        <taxon>Streptomycetaceae</taxon>
        <taxon>Kitasatospora</taxon>
    </lineage>
</organism>
<dbReference type="AlphaFoldDB" id="A0A9W6PPB9"/>
<evidence type="ECO:0000313" key="2">
    <source>
        <dbReference type="Proteomes" id="UP001165143"/>
    </source>
</evidence>
<protein>
    <submittedName>
        <fullName evidence="1">Uncharacterized protein</fullName>
    </submittedName>
</protein>
<sequence>MHLLFDGTTPLPRLLLLGGFLVRPDFEAVLDPPVFLAAGDRVAYEHTHLTVTSPAGAVRTVPVASAHWLCRR</sequence>
<proteinExistence type="predicted"/>
<reference evidence="1" key="1">
    <citation type="submission" date="2023-02" db="EMBL/GenBank/DDBJ databases">
        <title>Kitasatospora phosalacinea NBRC 14362.</title>
        <authorList>
            <person name="Ichikawa N."/>
            <person name="Sato H."/>
            <person name="Tonouchi N."/>
        </authorList>
    </citation>
    <scope>NUCLEOTIDE SEQUENCE</scope>
    <source>
        <strain evidence="1">NBRC 14362</strain>
    </source>
</reference>